<feature type="binding site" evidence="2">
    <location>
        <begin position="9"/>
        <end position="16"/>
    </location>
    <ligand>
        <name>substrate</name>
    </ligand>
</feature>
<feature type="binding site" evidence="2">
    <location>
        <position position="58"/>
    </location>
    <ligand>
        <name>substrate</name>
    </ligand>
</feature>
<reference evidence="3" key="1">
    <citation type="submission" date="2020-12" db="EMBL/GenBank/DDBJ databases">
        <title>Clostridium thailandense sp. nov., a novel acetogenic bacterium isolated from peat land soil in Thailand.</title>
        <authorList>
            <person name="Chaikitkaew S."/>
            <person name="Birkeland N.K."/>
        </authorList>
    </citation>
    <scope>NUCLEOTIDE SEQUENCE</scope>
    <source>
        <strain evidence="3">PL3</strain>
    </source>
</reference>
<dbReference type="Pfam" id="PF00300">
    <property type="entry name" value="His_Phos_1"/>
    <property type="match status" value="1"/>
</dbReference>
<evidence type="ECO:0000256" key="2">
    <source>
        <dbReference type="PIRSR" id="PIRSR613078-2"/>
    </source>
</evidence>
<sequence length="212" mass="23854">MKTVIFLIRHGETKWNSLGKFQGCKDIDLAENGLVQANYLKERLESKFDFIYTSPLKRAFETARILASESKKKLLIENDLREINFGEWEGMTVTQIKTSYPEAFETWKTDKFEAPLCGGDKSIKLASVRAANCILKIAKKHNGNRVAIVAHGGILKAGLIGILGWDMTMYHKIVLGNTAISQVNFDEEFNPCLISLNDTNHLPRESKSVSFV</sequence>
<evidence type="ECO:0000256" key="1">
    <source>
        <dbReference type="PIRSR" id="PIRSR613078-1"/>
    </source>
</evidence>
<proteinExistence type="predicted"/>
<evidence type="ECO:0000313" key="3">
    <source>
        <dbReference type="EMBL" id="MBV7272470.1"/>
    </source>
</evidence>
<name>A0A949TVZ4_9CLOT</name>
<keyword evidence="4" id="KW-1185">Reference proteome</keyword>
<feature type="active site" description="Proton donor/acceptor" evidence="1">
    <location>
        <position position="82"/>
    </location>
</feature>
<organism evidence="3 4">
    <name type="scientific">Clostridium thailandense</name>
    <dbReference type="NCBI Taxonomy" id="2794346"/>
    <lineage>
        <taxon>Bacteria</taxon>
        <taxon>Bacillati</taxon>
        <taxon>Bacillota</taxon>
        <taxon>Clostridia</taxon>
        <taxon>Eubacteriales</taxon>
        <taxon>Clostridiaceae</taxon>
        <taxon>Clostridium</taxon>
    </lineage>
</organism>
<gene>
    <name evidence="3" type="ORF">I6U48_06010</name>
</gene>
<protein>
    <submittedName>
        <fullName evidence="3">Histidine phosphatase family protein</fullName>
    </submittedName>
</protein>
<dbReference type="GO" id="GO:0016791">
    <property type="term" value="F:phosphatase activity"/>
    <property type="evidence" value="ECO:0007669"/>
    <property type="project" value="TreeGrafter"/>
</dbReference>
<accession>A0A949TVZ4</accession>
<dbReference type="RefSeq" id="WP_218319637.1">
    <property type="nucleotide sequence ID" value="NZ_JAEEGC010000026.1"/>
</dbReference>
<dbReference type="PROSITE" id="PS00175">
    <property type="entry name" value="PG_MUTASE"/>
    <property type="match status" value="1"/>
</dbReference>
<dbReference type="CDD" id="cd07067">
    <property type="entry name" value="HP_PGM_like"/>
    <property type="match status" value="1"/>
</dbReference>
<dbReference type="AlphaFoldDB" id="A0A949TVZ4"/>
<evidence type="ECO:0000313" key="4">
    <source>
        <dbReference type="Proteomes" id="UP000694308"/>
    </source>
</evidence>
<dbReference type="InterPro" id="IPR050275">
    <property type="entry name" value="PGM_Phosphatase"/>
</dbReference>
<dbReference type="Proteomes" id="UP000694308">
    <property type="component" value="Unassembled WGS sequence"/>
</dbReference>
<dbReference type="SMART" id="SM00855">
    <property type="entry name" value="PGAM"/>
    <property type="match status" value="1"/>
</dbReference>
<dbReference type="InterPro" id="IPR001345">
    <property type="entry name" value="PG/BPGM_mutase_AS"/>
</dbReference>
<feature type="active site" description="Tele-phosphohistidine intermediate" evidence="1">
    <location>
        <position position="10"/>
    </location>
</feature>
<dbReference type="EMBL" id="JAEEGC010000026">
    <property type="protein sequence ID" value="MBV7272470.1"/>
    <property type="molecule type" value="Genomic_DNA"/>
</dbReference>
<comment type="caution">
    <text evidence="3">The sequence shown here is derived from an EMBL/GenBank/DDBJ whole genome shotgun (WGS) entry which is preliminary data.</text>
</comment>
<dbReference type="InterPro" id="IPR013078">
    <property type="entry name" value="His_Pase_superF_clade-1"/>
</dbReference>
<dbReference type="PANTHER" id="PTHR48100">
    <property type="entry name" value="BROAD-SPECIFICITY PHOSPHATASE YOR283W-RELATED"/>
    <property type="match status" value="1"/>
</dbReference>